<dbReference type="Proteomes" id="UP000825935">
    <property type="component" value="Chromosome 32"/>
</dbReference>
<organism evidence="6 7">
    <name type="scientific">Ceratopteris richardii</name>
    <name type="common">Triangle waterfern</name>
    <dbReference type="NCBI Taxonomy" id="49495"/>
    <lineage>
        <taxon>Eukaryota</taxon>
        <taxon>Viridiplantae</taxon>
        <taxon>Streptophyta</taxon>
        <taxon>Embryophyta</taxon>
        <taxon>Tracheophyta</taxon>
        <taxon>Polypodiopsida</taxon>
        <taxon>Polypodiidae</taxon>
        <taxon>Polypodiales</taxon>
        <taxon>Pteridineae</taxon>
        <taxon>Pteridaceae</taxon>
        <taxon>Parkerioideae</taxon>
        <taxon>Ceratopteris</taxon>
    </lineage>
</organism>
<feature type="domain" description="AB hydrolase-1" evidence="5">
    <location>
        <begin position="38"/>
        <end position="157"/>
    </location>
</feature>
<evidence type="ECO:0000259" key="5">
    <source>
        <dbReference type="Pfam" id="PF00561"/>
    </source>
</evidence>
<dbReference type="Gene3D" id="3.40.50.1820">
    <property type="entry name" value="alpha/beta hydrolase"/>
    <property type="match status" value="1"/>
</dbReference>
<accession>A0A8T2QTR6</accession>
<feature type="region of interest" description="Disordered" evidence="4">
    <location>
        <begin position="277"/>
        <end position="328"/>
    </location>
</feature>
<dbReference type="InterPro" id="IPR029058">
    <property type="entry name" value="AB_hydrolase_fold"/>
</dbReference>
<name>A0A8T2QTR6_CERRI</name>
<evidence type="ECO:0000256" key="1">
    <source>
        <dbReference type="ARBA" id="ARBA00004496"/>
    </source>
</evidence>
<sequence>MGTRPGDYMHFVSIVPLKRISVGNKVWRYYDFGPKSVPPLICIPGIAGTADVFYKQILSLSSKGYRVIAADAPPVWSHQEWVNEFEKFLNIIDVHHVHIYGTSLGGYLAQLFAHYRPWRVASLILSNTFLDTREFAAATTWSSLINWTPEFLLKRYILSGIRDGPQEPLIADSIDFIVSQLEILQQHDLASRLTLNTAVGAIGKILVPDSAITIMDTNDYCAIPQRLRDEVGLRYAGARKAVLKSGGDFPFLSRADEVNLYLQLHLRQVNVHGIAALKDPEKDGDSAKDEDEIGSSGYSNPGLPPSVGGSGAGSSPSSTNSSSTHEVYGQQAMLNTETACKFTPYSCNIGELYKTKGEGNSGFLLVLYLLSFLSLPVLVPDIKLAGTLLQNSAHFQYPVTVVFF</sequence>
<evidence type="ECO:0000256" key="2">
    <source>
        <dbReference type="ARBA" id="ARBA00020148"/>
    </source>
</evidence>
<evidence type="ECO:0000313" key="7">
    <source>
        <dbReference type="Proteomes" id="UP000825935"/>
    </source>
</evidence>
<protein>
    <recommendedName>
        <fullName evidence="2">Maspardin</fullName>
    </recommendedName>
</protein>
<keyword evidence="3" id="KW-0963">Cytoplasm</keyword>
<dbReference type="Pfam" id="PF00561">
    <property type="entry name" value="Abhydrolase_1"/>
    <property type="match status" value="1"/>
</dbReference>
<proteinExistence type="predicted"/>
<evidence type="ECO:0000256" key="4">
    <source>
        <dbReference type="SAM" id="MobiDB-lite"/>
    </source>
</evidence>
<dbReference type="PANTHER" id="PTHR15913:SF0">
    <property type="entry name" value="MASPARDIN"/>
    <property type="match status" value="1"/>
</dbReference>
<keyword evidence="7" id="KW-1185">Reference proteome</keyword>
<evidence type="ECO:0000313" key="6">
    <source>
        <dbReference type="EMBL" id="KAH7286865.1"/>
    </source>
</evidence>
<reference evidence="6" key="1">
    <citation type="submission" date="2021-08" db="EMBL/GenBank/DDBJ databases">
        <title>WGS assembly of Ceratopteris richardii.</title>
        <authorList>
            <person name="Marchant D.B."/>
            <person name="Chen G."/>
            <person name="Jenkins J."/>
            <person name="Shu S."/>
            <person name="Leebens-Mack J."/>
            <person name="Grimwood J."/>
            <person name="Schmutz J."/>
            <person name="Soltis P."/>
            <person name="Soltis D."/>
            <person name="Chen Z.-H."/>
        </authorList>
    </citation>
    <scope>NUCLEOTIDE SEQUENCE</scope>
    <source>
        <strain evidence="6">Whitten #5841</strain>
        <tissue evidence="6">Leaf</tissue>
    </source>
</reference>
<feature type="compositionally biased region" description="Low complexity" evidence="4">
    <location>
        <begin position="299"/>
        <end position="323"/>
    </location>
</feature>
<dbReference type="PANTHER" id="PTHR15913">
    <property type="entry name" value="ACID CLUSTER PROTEIN 33"/>
    <property type="match status" value="1"/>
</dbReference>
<dbReference type="InterPro" id="IPR000073">
    <property type="entry name" value="AB_hydrolase_1"/>
</dbReference>
<dbReference type="SUPFAM" id="SSF53474">
    <property type="entry name" value="alpha/beta-Hydrolases"/>
    <property type="match status" value="1"/>
</dbReference>
<dbReference type="GO" id="GO:0005737">
    <property type="term" value="C:cytoplasm"/>
    <property type="evidence" value="ECO:0007669"/>
    <property type="project" value="UniProtKB-SubCell"/>
</dbReference>
<evidence type="ECO:0000256" key="3">
    <source>
        <dbReference type="ARBA" id="ARBA00022490"/>
    </source>
</evidence>
<gene>
    <name evidence="6" type="ORF">KP509_32G025700</name>
</gene>
<dbReference type="EMBL" id="CM035437">
    <property type="protein sequence ID" value="KAH7286865.1"/>
    <property type="molecule type" value="Genomic_DNA"/>
</dbReference>
<comment type="caution">
    <text evidence="6">The sequence shown here is derived from an EMBL/GenBank/DDBJ whole genome shotgun (WGS) entry which is preliminary data.</text>
</comment>
<dbReference type="InterPro" id="IPR026151">
    <property type="entry name" value="Maspardin"/>
</dbReference>
<comment type="subcellular location">
    <subcellularLocation>
        <location evidence="1">Cytoplasm</location>
    </subcellularLocation>
</comment>
<dbReference type="AlphaFoldDB" id="A0A8T2QTR6"/>
<dbReference type="OMA" id="ILYLWAN"/>
<feature type="compositionally biased region" description="Basic and acidic residues" evidence="4">
    <location>
        <begin position="278"/>
        <end position="287"/>
    </location>
</feature>
<dbReference type="OrthoDB" id="10264550at2759"/>